<dbReference type="KEGG" id="svl:Strvi_9443"/>
<evidence type="ECO:0000313" key="2">
    <source>
        <dbReference type="Proteomes" id="UP000008703"/>
    </source>
</evidence>
<keyword evidence="2" id="KW-1185">Reference proteome</keyword>
<dbReference type="Proteomes" id="UP000008703">
    <property type="component" value="Plasmid pSTRVI01"/>
</dbReference>
<evidence type="ECO:0000313" key="1">
    <source>
        <dbReference type="EMBL" id="AEM88697.1"/>
    </source>
</evidence>
<organism evidence="1 2">
    <name type="scientific">Streptomyces violaceusniger (strain Tu 4113)</name>
    <dbReference type="NCBI Taxonomy" id="653045"/>
    <lineage>
        <taxon>Bacteria</taxon>
        <taxon>Bacillati</taxon>
        <taxon>Actinomycetota</taxon>
        <taxon>Actinomycetes</taxon>
        <taxon>Kitasatosporales</taxon>
        <taxon>Streptomycetaceae</taxon>
        <taxon>Streptomyces</taxon>
        <taxon>Streptomyces violaceusniger group</taxon>
    </lineage>
</organism>
<gene>
    <name evidence="1" type="ORF">Strvi_9443</name>
</gene>
<geneLocation type="plasmid" evidence="1 2">
    <name>pSTRVI01</name>
</geneLocation>
<dbReference type="AlphaFoldDB" id="G2PGY3"/>
<dbReference type="EMBL" id="CP002995">
    <property type="protein sequence ID" value="AEM88697.1"/>
    <property type="molecule type" value="Genomic_DNA"/>
</dbReference>
<keyword evidence="1" id="KW-0614">Plasmid</keyword>
<proteinExistence type="predicted"/>
<accession>G2PGY3</accession>
<protein>
    <submittedName>
        <fullName evidence="1">Uncharacterized protein</fullName>
    </submittedName>
</protein>
<reference evidence="1" key="1">
    <citation type="submission" date="2011-08" db="EMBL/GenBank/DDBJ databases">
        <title>Complete sequence of plasmid 1 of Streptomyces violaceusniger Tu 4113.</title>
        <authorList>
            <consortium name="US DOE Joint Genome Institute"/>
            <person name="Lucas S."/>
            <person name="Han J."/>
            <person name="Lapidus A."/>
            <person name="Cheng J.-F."/>
            <person name="Goodwin L."/>
            <person name="Pitluck S."/>
            <person name="Peters L."/>
            <person name="Ivanova N."/>
            <person name="Daligault H."/>
            <person name="Detter J.C."/>
            <person name="Han C."/>
            <person name="Tapia R."/>
            <person name="Land M."/>
            <person name="Hauser L."/>
            <person name="Kyrpides N."/>
            <person name="Ivanova N."/>
            <person name="Pagani I."/>
            <person name="Hagen A."/>
            <person name="Katz L."/>
            <person name="Fiedler H.-P."/>
            <person name="Keasling J."/>
            <person name="Fortman J."/>
            <person name="Woyke T."/>
        </authorList>
    </citation>
    <scope>NUCLEOTIDE SEQUENCE [LARGE SCALE GENOMIC DNA]</scope>
    <source>
        <strain evidence="1">Tu 4113</strain>
        <plasmid evidence="1">pSTRVI01</plasmid>
    </source>
</reference>
<dbReference type="RefSeq" id="WP_014043632.1">
    <property type="nucleotide sequence ID" value="NC_015951.1"/>
</dbReference>
<sequence length="147" mass="15855">MPEHPSTSKLGKPYVLSAHFALMPEKKPKVEIGQAGTKRPKAEHFRGCPLRATETLEEIARRSRGLAELGNGQLQLRLVLTESTDTKAATLPLPGAPLKPPPTNPVRRQVRNREPALAPAVTSAARIAQLLALSASPRSTSDCRRAS</sequence>
<name>G2PGY3_STRV4</name>
<dbReference type="HOGENOM" id="CLU_1767055_0_0_11"/>